<name>A0A4S4LK54_9AGAM</name>
<dbReference type="EMBL" id="SGPL01000498">
    <property type="protein sequence ID" value="THH11751.1"/>
    <property type="molecule type" value="Genomic_DNA"/>
</dbReference>
<dbReference type="GO" id="GO:0070628">
    <property type="term" value="F:proteasome binding"/>
    <property type="evidence" value="ECO:0007669"/>
    <property type="project" value="TreeGrafter"/>
</dbReference>
<keyword evidence="3" id="KW-0963">Cytoplasm</keyword>
<feature type="compositionally biased region" description="Basic and acidic residues" evidence="4">
    <location>
        <begin position="89"/>
        <end position="105"/>
    </location>
</feature>
<gene>
    <name evidence="5" type="ORF">EW146_g7940</name>
</gene>
<feature type="compositionally biased region" description="Low complexity" evidence="4">
    <location>
        <begin position="225"/>
        <end position="248"/>
    </location>
</feature>
<keyword evidence="6" id="KW-1185">Reference proteome</keyword>
<dbReference type="GO" id="GO:0071630">
    <property type="term" value="P:nuclear protein quality control by the ubiquitin-proteasome system"/>
    <property type="evidence" value="ECO:0007669"/>
    <property type="project" value="UniProtKB-UniRule"/>
</dbReference>
<protein>
    <recommendedName>
        <fullName evidence="3">Tethering factor for nuclear proteasome STS1</fullName>
    </recommendedName>
</protein>
<keyword evidence="2 3" id="KW-0539">Nucleus</keyword>
<evidence type="ECO:0000256" key="4">
    <source>
        <dbReference type="SAM" id="MobiDB-lite"/>
    </source>
</evidence>
<comment type="subunit">
    <text evidence="3">Binds the proteasome.</text>
</comment>
<dbReference type="GO" id="GO:0005737">
    <property type="term" value="C:cytoplasm"/>
    <property type="evidence" value="ECO:0007669"/>
    <property type="project" value="UniProtKB-SubCell"/>
</dbReference>
<dbReference type="PANTHER" id="PTHR28032">
    <property type="entry name" value="FI02826P"/>
    <property type="match status" value="1"/>
</dbReference>
<comment type="subcellular location">
    <subcellularLocation>
        <location evidence="3">Cytoplasm</location>
    </subcellularLocation>
    <subcellularLocation>
        <location evidence="3">Nucleus</location>
    </subcellularLocation>
</comment>
<keyword evidence="3" id="KW-0653">Protein transport</keyword>
<dbReference type="Pfam" id="PF08559">
    <property type="entry name" value="Cut8"/>
    <property type="match status" value="1"/>
</dbReference>
<dbReference type="GO" id="GO:0031144">
    <property type="term" value="P:proteasome localization"/>
    <property type="evidence" value="ECO:0007669"/>
    <property type="project" value="UniProtKB-UniRule"/>
</dbReference>
<evidence type="ECO:0000256" key="1">
    <source>
        <dbReference type="ARBA" id="ARBA00006199"/>
    </source>
</evidence>
<dbReference type="Proteomes" id="UP000310158">
    <property type="component" value="Unassembled WGS sequence"/>
</dbReference>
<comment type="function">
    <text evidence="3">Involved in ubiquitin-mediated protein degradation. Regulatory factor in the ubiquitin/proteasome pathway that controls the turnover of proteasome substrates. Targets proteasomes to the nucleus and facilitates the degradation of nuclear proteins.</text>
</comment>
<accession>A0A4S4LK54</accession>
<feature type="region of interest" description="Disordered" evidence="4">
    <location>
        <begin position="225"/>
        <end position="253"/>
    </location>
</feature>
<proteinExistence type="inferred from homology"/>
<feature type="compositionally biased region" description="Basic and acidic residues" evidence="4">
    <location>
        <begin position="120"/>
        <end position="131"/>
    </location>
</feature>
<dbReference type="AlphaFoldDB" id="A0A4S4LK54"/>
<dbReference type="InterPro" id="IPR038422">
    <property type="entry name" value="Cut8/Sts1_sf"/>
</dbReference>
<keyword evidence="3" id="KW-0813">Transport</keyword>
<evidence type="ECO:0000313" key="6">
    <source>
        <dbReference type="Proteomes" id="UP000310158"/>
    </source>
</evidence>
<dbReference type="GO" id="GO:0031965">
    <property type="term" value="C:nuclear membrane"/>
    <property type="evidence" value="ECO:0007669"/>
    <property type="project" value="TreeGrafter"/>
</dbReference>
<evidence type="ECO:0000256" key="3">
    <source>
        <dbReference type="RuleBase" id="RU368013"/>
    </source>
</evidence>
<comment type="caution">
    <text evidence="5">The sequence shown here is derived from an EMBL/GenBank/DDBJ whole genome shotgun (WGS) entry which is preliminary data.</text>
</comment>
<evidence type="ECO:0000313" key="5">
    <source>
        <dbReference type="EMBL" id="THH11751.1"/>
    </source>
</evidence>
<dbReference type="InterPro" id="IPR013868">
    <property type="entry name" value="Cut8/Sts1_fam"/>
</dbReference>
<dbReference type="OrthoDB" id="10061064at2759"/>
<dbReference type="Gene3D" id="1.20.58.1590">
    <property type="entry name" value="Tethering factor for nuclear proteasome Cut8/Sts1"/>
    <property type="match status" value="1"/>
</dbReference>
<dbReference type="GO" id="GO:0015031">
    <property type="term" value="P:protein transport"/>
    <property type="evidence" value="ECO:0007669"/>
    <property type="project" value="UniProtKB-UniRule"/>
</dbReference>
<feature type="region of interest" description="Disordered" evidence="4">
    <location>
        <begin position="60"/>
        <end position="137"/>
    </location>
</feature>
<organism evidence="5 6">
    <name type="scientific">Bondarzewia mesenterica</name>
    <dbReference type="NCBI Taxonomy" id="1095465"/>
    <lineage>
        <taxon>Eukaryota</taxon>
        <taxon>Fungi</taxon>
        <taxon>Dikarya</taxon>
        <taxon>Basidiomycota</taxon>
        <taxon>Agaricomycotina</taxon>
        <taxon>Agaricomycetes</taxon>
        <taxon>Russulales</taxon>
        <taxon>Bondarzewiaceae</taxon>
        <taxon>Bondarzewia</taxon>
    </lineage>
</organism>
<sequence length="404" mass="44180">MANVIRPHPQLEFHTAPVNHAPSPFGFGFGLSPASMINWPTSGTHGAYAHPATLQQLASSITQPSSRALKRRHEQDDEQESGAVRLSHGARDVAMDRSPTPERPKRTVPKRARTTPASVEVKEGQNTKENKSPGSEDQVDVGVLLASLPSQSLLPLLNALLTSQPSLKPLILSLIPRPSLETAIQALAQCAKKLRDAYPYSNHANSSSSTSLGFGFGSSFNSRSTPFTSSSRPSSSTHPSGFSTPSSSDTHGGMREEYIVSRLRPHINEFVSACLSYLPYFSYVPSPTTSTPPREPSTVDLAPITAQGQVPPDRDPQLTQSSLVPMLLPRLLEEWKAWVDRVDEMVNKEGGMFGGETVRGWERDLDEFARAKGHGLEALREVRDQWVSRVGWLVGRMSPQMMEV</sequence>
<reference evidence="5 6" key="1">
    <citation type="submission" date="2019-02" db="EMBL/GenBank/DDBJ databases">
        <title>Genome sequencing of the rare red list fungi Bondarzewia mesenterica.</title>
        <authorList>
            <person name="Buettner E."/>
            <person name="Kellner H."/>
        </authorList>
    </citation>
    <scope>NUCLEOTIDE SEQUENCE [LARGE SCALE GENOMIC DNA]</scope>
    <source>
        <strain evidence="5 6">DSM 108281</strain>
    </source>
</reference>
<comment type="similarity">
    <text evidence="1 3">Belongs to the cut8/STS1 family.</text>
</comment>
<dbReference type="PANTHER" id="PTHR28032:SF1">
    <property type="entry name" value="FI02826P"/>
    <property type="match status" value="1"/>
</dbReference>
<evidence type="ECO:0000256" key="2">
    <source>
        <dbReference type="ARBA" id="ARBA00023242"/>
    </source>
</evidence>